<dbReference type="GeneID" id="103516040"/>
<evidence type="ECO:0000313" key="1">
    <source>
        <dbReference type="Proteomes" id="UP000079169"/>
    </source>
</evidence>
<organism evidence="1 2">
    <name type="scientific">Diaphorina citri</name>
    <name type="common">Asian citrus psyllid</name>
    <dbReference type="NCBI Taxonomy" id="121845"/>
    <lineage>
        <taxon>Eukaryota</taxon>
        <taxon>Metazoa</taxon>
        <taxon>Ecdysozoa</taxon>
        <taxon>Arthropoda</taxon>
        <taxon>Hexapoda</taxon>
        <taxon>Insecta</taxon>
        <taxon>Pterygota</taxon>
        <taxon>Neoptera</taxon>
        <taxon>Paraneoptera</taxon>
        <taxon>Hemiptera</taxon>
        <taxon>Sternorrhyncha</taxon>
        <taxon>Psylloidea</taxon>
        <taxon>Psyllidae</taxon>
        <taxon>Diaphorininae</taxon>
        <taxon>Diaphorina</taxon>
    </lineage>
</organism>
<proteinExistence type="predicted"/>
<dbReference type="PaxDb" id="121845-A0A1S4EJN0"/>
<accession>A0A1S4EJN0</accession>
<gene>
    <name evidence="2" type="primary">LOC103516040</name>
</gene>
<reference evidence="2" key="1">
    <citation type="submission" date="2025-08" db="UniProtKB">
        <authorList>
            <consortium name="RefSeq"/>
        </authorList>
    </citation>
    <scope>IDENTIFICATION</scope>
</reference>
<dbReference type="AlphaFoldDB" id="A0A1S4EJN0"/>
<name>A0A1S4EJN0_DIACI</name>
<dbReference type="KEGG" id="dci:103516040"/>
<protein>
    <submittedName>
        <fullName evidence="2">Uncharacterized protein LOC103516040</fullName>
    </submittedName>
</protein>
<dbReference type="RefSeq" id="XP_017302368.1">
    <property type="nucleotide sequence ID" value="XM_017446879.1"/>
</dbReference>
<keyword evidence="1" id="KW-1185">Reference proteome</keyword>
<sequence>MTTVLKRNYTRSRNELGGLEAVLSQIGDVEDEYTEETAESIRLVVGRSKARLEVYSQRRDLLEAAIEDEAQLEVLVPQQSEELYEKLSQWILCEGFQFAIISTLPHLELLSWVLKRLLNLTNPLFSALFSLVDESRSQQPPPSEATNLTKAKLCIPGNEQSINHCKNALSAEVTAHFHPEKKLTILTSSCVYVSNGPPVKGANGQPTSPIRCSMHGYSLPNPDEQEDLVTFHFFNDNKAPGDGILVEAYFGDDKQPKLTETPL</sequence>
<evidence type="ECO:0000313" key="2">
    <source>
        <dbReference type="RefSeq" id="XP_017302368.1"/>
    </source>
</evidence>
<dbReference type="Proteomes" id="UP000079169">
    <property type="component" value="Unplaced"/>
</dbReference>